<reference evidence="7 8" key="1">
    <citation type="journal article" date="2019" name="Mol. Biol. Evol.">
        <title>Blast fungal genomes show frequent chromosomal changes, gene gains and losses, and effector gene turnover.</title>
        <authorList>
            <person name="Gomez Luciano L.B."/>
            <person name="Jason Tsai I."/>
            <person name="Chuma I."/>
            <person name="Tosa Y."/>
            <person name="Chen Y.H."/>
            <person name="Li J.Y."/>
            <person name="Li M.Y."/>
            <person name="Jade Lu M.Y."/>
            <person name="Nakayashiki H."/>
            <person name="Li W.H."/>
        </authorList>
    </citation>
    <scope>NUCLEOTIDE SEQUENCE [LARGE SCALE GENOMIC DNA]</scope>
    <source>
        <strain evidence="7">MZ5-1-6</strain>
    </source>
</reference>
<dbReference type="GO" id="GO:0006325">
    <property type="term" value="P:chromatin organization"/>
    <property type="evidence" value="ECO:0007669"/>
    <property type="project" value="InterPro"/>
</dbReference>
<dbReference type="PANTHER" id="PTHR15502">
    <property type="entry name" value="CALCINEURIN-BINDING PROTEIN CABIN 1-RELATED"/>
    <property type="match status" value="1"/>
</dbReference>
<feature type="region of interest" description="Disordered" evidence="6">
    <location>
        <begin position="1740"/>
        <end position="2011"/>
    </location>
</feature>
<dbReference type="Gene3D" id="1.25.40.10">
    <property type="entry name" value="Tetratricopeptide repeat domain"/>
    <property type="match status" value="1"/>
</dbReference>
<sequence length="2011" mass="224976">MPSFAAINVEPEENLDEDIEDTRQIQVDEALKLYQNALKLHAQGPKSYDDASKAYDQLFESAIFKLPEAITEYERAQRPQTPFLSQETAFSAALDVANPDGDPSATSLPQVYYLAYKNHGHFRLDRIRHEARVASREGRPNIFDQDETQTEALGVLSDFEAALDRDPSDAELWRRAARVSAFLKSARVSRYCLEAAIELDDDPAVGDVEPPSLAEGYAGEQLKNQLQVLGDDMALSHPAMGPFVKYEVPDFLKRFLDPLPFLPNPIKEIAIPKSTKDEESLSRLILVAQVADWTNVGLAIIAAFLNHGASGRGVFIEVPEVLEDEQDVVMDVDSELQAQIEAQVLEESRSGSAGSEKPAAATSDTQQTAANTDSTPATKPAADTTSPGEGRKDSTASLGFRKRSQSEAGLADGGDEEAVDSKRPKRARRRDTAVEEVVDPSTIIANQLRPYQTADQELFQLIQETTKTLGINDPDASKKISEILESCSSEDRLSKLSSQVAQDLAATISTFTMEQSKVLLNKEPAPTLGLNAFLEHTKPGTSPASEKPPANETAGLKAFIARINGGWFTLEDCAFRWLSALCHSYTASRWSEERKRAVVHVITRLDDGIYQRLQYESQNYQDSNPSVVENQPTMEALAQMLFELHLDIYERVTNPNSLVDAEQRKESRTRLMRWLFLRSQLFDSGKAQPSEELTLRFCWAVVFATTLSDTVSPDHVLDSWRSLREVVEQAGTTEIFLPNNVVMPEVSVKAVDREISKLTTMDFFLGLFKEDMGDPVAVISSLEPVLNPDSVAVVTDPDTPINGMAQDGESGEPTGVSVKECATQTLQDLWKFVRGSSTDLRLFLWKRLGDAYRAIKYNTMQFSCLLRSIEMIVDDFERESYLTASAETRTSILIHMLRNLDDLLIHALHLALNDNTSFDIIDDSHLGATAAALAKLSCILHVCAIYEDEVSIGLKQNSNVGSSFRKSLLDLLHNFQARTWCLQYCVLKVGIGSNKELFTKPSSHLSQLLAAIHQVLGLRKMCKASNRIFPKMMRVELLRQTEAEDWERDLGQVLYDLHGLKLGVEVEDHGCPPEKLEKRNAIALVEKITILADRMSMKDLLKSELKTTIEHMSQAIGQTKSTPQMIHNLRNFTEYLKKPIHPLRLYQAWKGTVSIDAVTVTTSEAALAEHGWFFLLGMIAFSKFKQVDLNRRQTPGATDDLRIGQASLRSQIQFTPDRWDAWLRLAECYDYELDEAVLWTADKINKDRAELLKFQRSSIHCYSLALSHSYSMSRELSDNDSEALYDLYYNFGMRMYASSREPFGMEPFKHSEQERFFIDTGESENGTYKKILHMEMTDYQVWKYAASLFRKAMARRPKDWKSAYMYSKCLWKMYATPDDRLPESTKRTKPGKELLISALEKAVEVVSWLPKPRHGQDPVIEPHYKILVVLYKLVSRGDMTAQEAADVLQRQPYAVRRGEDVLIGDGDSDDKEEWEEYVIKYLCHLRDKDKSNWQHRMIIRHARILFDSDENGSDGEKSDGKEVFMGAKAAFSVLRESMFTKTMVMNVWKCDAERPGRHHVYTEQYVRFMTRLLVAMDDRVNLEALLRRIRKKGADFYHFNELWHYCVLAYTRLIRQAYQIPTTEEETFKNVSLDEFEIVAERITEWAVKLKAEEHSAFDAMKEAIELKKLNANLTKATPIDDLVSDCYCLIYSEVGSDLPGPPPAQILEDRAKQKEAAAAASAEERPTGLNSFLSALDTKANSSRAGSEAPDKTAVEQSSRPRKAAGVRRPDILRKAEQAVLRAMEPPQAKTAAGASSARAGANGENGRKSRMSSAGSVGGGKTSRMSPGEAEGGGNGGDAEDEDIEMTEVADEDEDSRGPAIDNENDDGADADSEGSSPRGSNQDSTDDESDLSDVPPDYEDNMPASLMFPNLRRSVESAGPVATSDSEAIGSSDEGSGVDEEEEDEEAVLEEEDNEQEDEQDDEQEEDGEEDEEGDGDEEIEEEGGAEDEDQEMADDDEVEEEEAQEGE</sequence>
<dbReference type="GO" id="GO:0005634">
    <property type="term" value="C:nucleus"/>
    <property type="evidence" value="ECO:0007669"/>
    <property type="project" value="UniProtKB-SubCell"/>
</dbReference>
<feature type="compositionally biased region" description="Acidic residues" evidence="6">
    <location>
        <begin position="1840"/>
        <end position="1857"/>
    </location>
</feature>
<accession>A0A4P7NM34</accession>
<evidence type="ECO:0000256" key="4">
    <source>
        <dbReference type="ARBA" id="ARBA00014848"/>
    </source>
</evidence>
<protein>
    <recommendedName>
        <fullName evidence="4">Histone transcription regulator 3 homolog</fullName>
    </recommendedName>
</protein>
<keyword evidence="5" id="KW-0539">Nucleus</keyword>
<evidence type="ECO:0000256" key="3">
    <source>
        <dbReference type="ARBA" id="ARBA00007335"/>
    </source>
</evidence>
<dbReference type="InterPro" id="IPR011990">
    <property type="entry name" value="TPR-like_helical_dom_sf"/>
</dbReference>
<feature type="region of interest" description="Disordered" evidence="6">
    <location>
        <begin position="346"/>
        <end position="434"/>
    </location>
</feature>
<organism evidence="7 8">
    <name type="scientific">Pyricularia oryzae</name>
    <name type="common">Rice blast fungus</name>
    <name type="synonym">Magnaporthe oryzae</name>
    <dbReference type="NCBI Taxonomy" id="318829"/>
    <lineage>
        <taxon>Eukaryota</taxon>
        <taxon>Fungi</taxon>
        <taxon>Dikarya</taxon>
        <taxon>Ascomycota</taxon>
        <taxon>Pezizomycotina</taxon>
        <taxon>Sordariomycetes</taxon>
        <taxon>Sordariomycetidae</taxon>
        <taxon>Magnaporthales</taxon>
        <taxon>Pyriculariaceae</taxon>
        <taxon>Pyricularia</taxon>
    </lineage>
</organism>
<name>A0A4P7NM34_PYROR</name>
<feature type="compositionally biased region" description="Low complexity" evidence="6">
    <location>
        <begin position="1793"/>
        <end position="1806"/>
    </location>
</feature>
<feature type="compositionally biased region" description="Acidic residues" evidence="6">
    <location>
        <begin position="1865"/>
        <end position="1875"/>
    </location>
</feature>
<feature type="compositionally biased region" description="Acidic residues" evidence="6">
    <location>
        <begin position="1887"/>
        <end position="1903"/>
    </location>
</feature>
<evidence type="ECO:0000256" key="5">
    <source>
        <dbReference type="ARBA" id="ARBA00023242"/>
    </source>
</evidence>
<gene>
    <name evidence="7" type="ORF">PoMZ_12172</name>
</gene>
<dbReference type="Proteomes" id="UP000294847">
    <property type="component" value="Chromosome 5"/>
</dbReference>
<evidence type="ECO:0000313" key="8">
    <source>
        <dbReference type="Proteomes" id="UP000294847"/>
    </source>
</evidence>
<feature type="compositionally biased region" description="Low complexity" evidence="6">
    <location>
        <begin position="359"/>
        <end position="373"/>
    </location>
</feature>
<proteinExistence type="inferred from homology"/>
<dbReference type="InterPro" id="IPR033053">
    <property type="entry name" value="Hir3/CABIN1"/>
</dbReference>
<feature type="compositionally biased region" description="Acidic residues" evidence="6">
    <location>
        <begin position="1939"/>
        <end position="2011"/>
    </location>
</feature>
<evidence type="ECO:0000256" key="1">
    <source>
        <dbReference type="ARBA" id="ARBA00002687"/>
    </source>
</evidence>
<evidence type="ECO:0000313" key="7">
    <source>
        <dbReference type="EMBL" id="QBZ63275.1"/>
    </source>
</evidence>
<comment type="subcellular location">
    <subcellularLocation>
        <location evidence="2">Nucleus</location>
    </subcellularLocation>
</comment>
<evidence type="ECO:0000256" key="6">
    <source>
        <dbReference type="SAM" id="MobiDB-lite"/>
    </source>
</evidence>
<evidence type="ECO:0000256" key="2">
    <source>
        <dbReference type="ARBA" id="ARBA00004123"/>
    </source>
</evidence>
<comment type="similarity">
    <text evidence="3">Belongs to the HIR3 family.</text>
</comment>
<comment type="function">
    <text evidence="1">Has a role in a nucleosome assembly pathway that is required for the integrity of heterochromatin and proper chromosome segregation.</text>
</comment>
<dbReference type="EMBL" id="CP034208">
    <property type="protein sequence ID" value="QBZ63275.1"/>
    <property type="molecule type" value="Genomic_DNA"/>
</dbReference>
<dbReference type="PANTHER" id="PTHR15502:SF7">
    <property type="entry name" value="CALCINEURIN-BINDING PROTEIN CABIN-1"/>
    <property type="match status" value="1"/>
</dbReference>
<dbReference type="GO" id="GO:0000417">
    <property type="term" value="C:HIR complex"/>
    <property type="evidence" value="ECO:0007669"/>
    <property type="project" value="TreeGrafter"/>
</dbReference>
<feature type="compositionally biased region" description="Basic and acidic residues" evidence="6">
    <location>
        <begin position="1769"/>
        <end position="1778"/>
    </location>
</feature>
<dbReference type="GO" id="GO:0031491">
    <property type="term" value="F:nucleosome binding"/>
    <property type="evidence" value="ECO:0007669"/>
    <property type="project" value="TreeGrafter"/>
</dbReference>